<dbReference type="InterPro" id="IPR001881">
    <property type="entry name" value="EGF-like_Ca-bd_dom"/>
</dbReference>
<keyword evidence="4" id="KW-1133">Transmembrane helix</keyword>
<dbReference type="SUPFAM" id="SSF48726">
    <property type="entry name" value="Immunoglobulin"/>
    <property type="match status" value="1"/>
</dbReference>
<dbReference type="SUPFAM" id="SSF57196">
    <property type="entry name" value="EGF/Laminin"/>
    <property type="match status" value="1"/>
</dbReference>
<dbReference type="SMART" id="SM00179">
    <property type="entry name" value="EGF_CA"/>
    <property type="match status" value="1"/>
</dbReference>
<dbReference type="InterPro" id="IPR003599">
    <property type="entry name" value="Ig_sub"/>
</dbReference>
<dbReference type="InterPro" id="IPR007110">
    <property type="entry name" value="Ig-like_dom"/>
</dbReference>
<comment type="caution">
    <text evidence="3">Lacks conserved residue(s) required for the propagation of feature annotation.</text>
</comment>
<feature type="domain" description="Ig-like" evidence="6">
    <location>
        <begin position="51"/>
        <end position="138"/>
    </location>
</feature>
<dbReference type="SMART" id="SM00409">
    <property type="entry name" value="IG"/>
    <property type="match status" value="1"/>
</dbReference>
<keyword evidence="4" id="KW-0472">Membrane</keyword>
<dbReference type="Gene3D" id="2.10.25.10">
    <property type="entry name" value="Laminin"/>
    <property type="match status" value="1"/>
</dbReference>
<accession>A0ABM1VZ68</accession>
<dbReference type="Pfam" id="PF13927">
    <property type="entry name" value="Ig_3"/>
    <property type="match status" value="1"/>
</dbReference>
<evidence type="ECO:0000259" key="5">
    <source>
        <dbReference type="PROSITE" id="PS50026"/>
    </source>
</evidence>
<proteinExistence type="predicted"/>
<evidence type="ECO:0000256" key="2">
    <source>
        <dbReference type="ARBA" id="ARBA00023157"/>
    </source>
</evidence>
<sequence length="230" mass="24886">MCEDIDECSENLHNCPQHSECNNTLGNYTCLCHTGFTQSAHSTCQVAPEKPTVSPSVLPSTILVVGSNLTLTCTSTDSGSFLLPFTYCWRKDGAAFTPDSSSSELRLTGMTSLDEGSYTCFVTAVGVRSRQSEPYRVELVRPGDICPCECRTPALDNASLSDAVTRLTKRLVLDPNILSRKVRTKTSAQDDRPSSKAAGSVAIIFLSVCFCMIVLADACTLVQYIASKIF</sequence>
<dbReference type="InterPro" id="IPR000742">
    <property type="entry name" value="EGF"/>
</dbReference>
<dbReference type="InterPro" id="IPR036179">
    <property type="entry name" value="Ig-like_dom_sf"/>
</dbReference>
<evidence type="ECO:0000256" key="4">
    <source>
        <dbReference type="SAM" id="Phobius"/>
    </source>
</evidence>
<dbReference type="InterPro" id="IPR000152">
    <property type="entry name" value="EGF-type_Asp/Asn_hydroxyl_site"/>
</dbReference>
<evidence type="ECO:0000313" key="7">
    <source>
        <dbReference type="Proteomes" id="UP000694888"/>
    </source>
</evidence>
<dbReference type="GeneID" id="101850108"/>
<dbReference type="PROSITE" id="PS01186">
    <property type="entry name" value="EGF_2"/>
    <property type="match status" value="1"/>
</dbReference>
<dbReference type="PROSITE" id="PS50835">
    <property type="entry name" value="IG_LIKE"/>
    <property type="match status" value="1"/>
</dbReference>
<evidence type="ECO:0000259" key="6">
    <source>
        <dbReference type="PROSITE" id="PS50835"/>
    </source>
</evidence>
<dbReference type="InterPro" id="IPR049883">
    <property type="entry name" value="NOTCH1_EGF-like"/>
</dbReference>
<dbReference type="Pfam" id="PF07645">
    <property type="entry name" value="EGF_CA"/>
    <property type="match status" value="1"/>
</dbReference>
<dbReference type="CDD" id="cd00054">
    <property type="entry name" value="EGF_CA"/>
    <property type="match status" value="1"/>
</dbReference>
<dbReference type="PROSITE" id="PS00010">
    <property type="entry name" value="ASX_HYDROXYL"/>
    <property type="match status" value="1"/>
</dbReference>
<protein>
    <submittedName>
        <fullName evidence="8">Uncharacterized protein LOC101850108</fullName>
    </submittedName>
</protein>
<keyword evidence="1 3" id="KW-0245">EGF-like domain</keyword>
<dbReference type="Proteomes" id="UP000694888">
    <property type="component" value="Unplaced"/>
</dbReference>
<feature type="domain" description="EGF-like" evidence="5">
    <location>
        <begin position="4"/>
        <end position="45"/>
    </location>
</feature>
<dbReference type="InterPro" id="IPR018097">
    <property type="entry name" value="EGF_Ca-bd_CS"/>
</dbReference>
<dbReference type="Gene3D" id="2.60.40.10">
    <property type="entry name" value="Immunoglobulins"/>
    <property type="match status" value="1"/>
</dbReference>
<evidence type="ECO:0000313" key="8">
    <source>
        <dbReference type="RefSeq" id="XP_035827711.1"/>
    </source>
</evidence>
<evidence type="ECO:0000256" key="1">
    <source>
        <dbReference type="ARBA" id="ARBA00022536"/>
    </source>
</evidence>
<dbReference type="PROSITE" id="PS01187">
    <property type="entry name" value="EGF_CA"/>
    <property type="match status" value="1"/>
</dbReference>
<reference evidence="8" key="1">
    <citation type="submission" date="2025-08" db="UniProtKB">
        <authorList>
            <consortium name="RefSeq"/>
        </authorList>
    </citation>
    <scope>IDENTIFICATION</scope>
</reference>
<keyword evidence="7" id="KW-1185">Reference proteome</keyword>
<name>A0ABM1VZ68_APLCA</name>
<organism evidence="7 8">
    <name type="scientific">Aplysia californica</name>
    <name type="common">California sea hare</name>
    <dbReference type="NCBI Taxonomy" id="6500"/>
    <lineage>
        <taxon>Eukaryota</taxon>
        <taxon>Metazoa</taxon>
        <taxon>Spiralia</taxon>
        <taxon>Lophotrochozoa</taxon>
        <taxon>Mollusca</taxon>
        <taxon>Gastropoda</taxon>
        <taxon>Heterobranchia</taxon>
        <taxon>Euthyneura</taxon>
        <taxon>Tectipleura</taxon>
        <taxon>Aplysiida</taxon>
        <taxon>Aplysioidea</taxon>
        <taxon>Aplysiidae</taxon>
        <taxon>Aplysia</taxon>
    </lineage>
</organism>
<keyword evidence="4" id="KW-0812">Transmembrane</keyword>
<dbReference type="PROSITE" id="PS50026">
    <property type="entry name" value="EGF_3"/>
    <property type="match status" value="1"/>
</dbReference>
<evidence type="ECO:0000256" key="3">
    <source>
        <dbReference type="PROSITE-ProRule" id="PRU00076"/>
    </source>
</evidence>
<dbReference type="InterPro" id="IPR013783">
    <property type="entry name" value="Ig-like_fold"/>
</dbReference>
<gene>
    <name evidence="8" type="primary">LOC101850108</name>
</gene>
<feature type="transmembrane region" description="Helical" evidence="4">
    <location>
        <begin position="201"/>
        <end position="226"/>
    </location>
</feature>
<dbReference type="RefSeq" id="XP_035827711.1">
    <property type="nucleotide sequence ID" value="XM_035971818.1"/>
</dbReference>
<keyword evidence="2" id="KW-1015">Disulfide bond</keyword>